<dbReference type="Pfam" id="PF01757">
    <property type="entry name" value="Acyl_transf_3"/>
    <property type="match status" value="1"/>
</dbReference>
<feature type="transmembrane region" description="Helical" evidence="1">
    <location>
        <begin position="87"/>
        <end position="110"/>
    </location>
</feature>
<feature type="transmembrane region" description="Helical" evidence="1">
    <location>
        <begin position="140"/>
        <end position="161"/>
    </location>
</feature>
<gene>
    <name evidence="3" type="ORF">MTBBW1_1040071</name>
</gene>
<evidence type="ECO:0000313" key="3">
    <source>
        <dbReference type="EMBL" id="SLM27614.1"/>
    </source>
</evidence>
<dbReference type="InterPro" id="IPR002656">
    <property type="entry name" value="Acyl_transf_3_dom"/>
</dbReference>
<protein>
    <recommendedName>
        <fullName evidence="2">Acyltransferase 3 domain-containing protein</fullName>
    </recommendedName>
</protein>
<feature type="transmembrane region" description="Helical" evidence="1">
    <location>
        <begin position="308"/>
        <end position="325"/>
    </location>
</feature>
<evidence type="ECO:0000313" key="4">
    <source>
        <dbReference type="Proteomes" id="UP000191931"/>
    </source>
</evidence>
<sequence length="428" mass="49629">MIAQDAGPKDSNSVTPYNGDTYYMHYMKVLGIIYLLIWHTGFGIMKINVFAISFFLQMFVFISGYFYNDKYSDNPLLFIKKRIISLYIPLITYCSIFLCLNNVFVNLHIYKETQFIPWERFGAYLYQIMRLQPNLQMAGAMWYVCAIFLAAILFCLVSSILKKIAQFNKSIKKVPKNSIENTLNNPTDNTLNNPIDNTLNNPIDNTLNNPTVNTFNKSSQPIESIRFFIVISLFLYGNYLGFIKVTLQSFFDISLVFVLFFYSGYIYRKYENRIPINIYMALSSLFTLMLCTKYGYPVIVNRSYINPPFLLICGLAGTYLNIYIAKKAPVIRNIKLSRFIEYAGKNTMAILALHFLAFKPVSLLLIYFYHLPLHELASFPVIKYASLYHRIVYIAAGIILPLSAKYLFDIVRFKIKLFFATKSARSWQ</sequence>
<dbReference type="GO" id="GO:0016747">
    <property type="term" value="F:acyltransferase activity, transferring groups other than amino-acyl groups"/>
    <property type="evidence" value="ECO:0007669"/>
    <property type="project" value="InterPro"/>
</dbReference>
<feature type="transmembrane region" description="Helical" evidence="1">
    <location>
        <begin position="225"/>
        <end position="243"/>
    </location>
</feature>
<dbReference type="RefSeq" id="WP_080804080.1">
    <property type="nucleotide sequence ID" value="NZ_LT828545.1"/>
</dbReference>
<accession>A0A1W1H588</accession>
<keyword evidence="4" id="KW-1185">Reference proteome</keyword>
<feature type="domain" description="Acyltransferase 3" evidence="2">
    <location>
        <begin position="22"/>
        <end position="165"/>
    </location>
</feature>
<keyword evidence="1" id="KW-1133">Transmembrane helix</keyword>
<dbReference type="OrthoDB" id="6623990at2"/>
<dbReference type="EMBL" id="FWEV01000007">
    <property type="protein sequence ID" value="SLM27614.1"/>
    <property type="molecule type" value="Genomic_DNA"/>
</dbReference>
<keyword evidence="1" id="KW-0812">Transmembrane</keyword>
<feature type="transmembrane region" description="Helical" evidence="1">
    <location>
        <begin position="21"/>
        <end position="41"/>
    </location>
</feature>
<dbReference type="STRING" id="1246637.MTBBW1_1040071"/>
<feature type="transmembrane region" description="Helical" evidence="1">
    <location>
        <begin position="249"/>
        <end position="267"/>
    </location>
</feature>
<evidence type="ECO:0000259" key="2">
    <source>
        <dbReference type="Pfam" id="PF01757"/>
    </source>
</evidence>
<feature type="transmembrane region" description="Helical" evidence="1">
    <location>
        <begin position="346"/>
        <end position="370"/>
    </location>
</feature>
<feature type="transmembrane region" description="Helical" evidence="1">
    <location>
        <begin position="390"/>
        <end position="408"/>
    </location>
</feature>
<dbReference type="Proteomes" id="UP000191931">
    <property type="component" value="Unassembled WGS sequence"/>
</dbReference>
<feature type="transmembrane region" description="Helical" evidence="1">
    <location>
        <begin position="279"/>
        <end position="296"/>
    </location>
</feature>
<evidence type="ECO:0000256" key="1">
    <source>
        <dbReference type="SAM" id="Phobius"/>
    </source>
</evidence>
<feature type="transmembrane region" description="Helical" evidence="1">
    <location>
        <begin position="47"/>
        <end position="67"/>
    </location>
</feature>
<dbReference type="AlphaFoldDB" id="A0A1W1H588"/>
<keyword evidence="1" id="KW-0472">Membrane</keyword>
<organism evidence="3 4">
    <name type="scientific">Desulfamplus magnetovallimortis</name>
    <dbReference type="NCBI Taxonomy" id="1246637"/>
    <lineage>
        <taxon>Bacteria</taxon>
        <taxon>Pseudomonadati</taxon>
        <taxon>Thermodesulfobacteriota</taxon>
        <taxon>Desulfobacteria</taxon>
        <taxon>Desulfobacterales</taxon>
        <taxon>Desulfobacteraceae</taxon>
        <taxon>Desulfamplus</taxon>
    </lineage>
</organism>
<reference evidence="3 4" key="1">
    <citation type="submission" date="2017-03" db="EMBL/GenBank/DDBJ databases">
        <authorList>
            <person name="Afonso C.L."/>
            <person name="Miller P.J."/>
            <person name="Scott M.A."/>
            <person name="Spackman E."/>
            <person name="Goraichik I."/>
            <person name="Dimitrov K.M."/>
            <person name="Suarez D.L."/>
            <person name="Swayne D.E."/>
        </authorList>
    </citation>
    <scope>NUCLEOTIDE SEQUENCE [LARGE SCALE GENOMIC DNA]</scope>
    <source>
        <strain evidence="3">PRJEB14757</strain>
    </source>
</reference>
<name>A0A1W1H588_9BACT</name>
<proteinExistence type="predicted"/>